<dbReference type="NCBIfam" id="TIGR00195">
    <property type="entry name" value="exoDNase_III"/>
    <property type="match status" value="1"/>
</dbReference>
<keyword evidence="10 24" id="KW-0812">Transmembrane</keyword>
<evidence type="ECO:0000256" key="11">
    <source>
        <dbReference type="ARBA" id="ARBA00022723"/>
    </source>
</evidence>
<dbReference type="InterPro" id="IPR000715">
    <property type="entry name" value="Glycosyl_transferase_4"/>
</dbReference>
<evidence type="ECO:0000256" key="6">
    <source>
        <dbReference type="ARBA" id="ARBA00013225"/>
    </source>
</evidence>
<dbReference type="InterPro" id="IPR036361">
    <property type="entry name" value="SAP_dom_sf"/>
</dbReference>
<keyword evidence="14 22" id="KW-0460">Magnesium</keyword>
<comment type="cofactor">
    <cofactor evidence="22">
        <name>Mg(2+)</name>
        <dbReference type="ChEBI" id="CHEBI:18420"/>
    </cofactor>
    <cofactor evidence="22">
        <name>Mn(2+)</name>
        <dbReference type="ChEBI" id="CHEBI:29035"/>
    </cofactor>
    <text evidence="22">Probably binds two magnesium or manganese ions per subunit.</text>
</comment>
<dbReference type="InterPro" id="IPR004808">
    <property type="entry name" value="AP_endonuc_1"/>
</dbReference>
<evidence type="ECO:0000256" key="24">
    <source>
        <dbReference type="SAM" id="Phobius"/>
    </source>
</evidence>
<proteinExistence type="inferred from homology"/>
<dbReference type="Pfam" id="PF02037">
    <property type="entry name" value="SAP"/>
    <property type="match status" value="1"/>
</dbReference>
<feature type="binding site" evidence="22">
    <location>
        <position position="428"/>
    </location>
    <ligand>
        <name>Mg(2+)</name>
        <dbReference type="ChEBI" id="CHEBI:18420"/>
        <label>1</label>
    </ligand>
</feature>
<reference evidence="26 27" key="1">
    <citation type="journal article" date="2023" name="Int. J. Mol. Sci.">
        <title>De Novo Assembly and Annotation of 11 Diverse Shrub Willow (Salix) Genomes Reveals Novel Gene Organization in Sex-Linked Regions.</title>
        <authorList>
            <person name="Hyden B."/>
            <person name="Feng K."/>
            <person name="Yates T.B."/>
            <person name="Jawdy S."/>
            <person name="Cereghino C."/>
            <person name="Smart L.B."/>
            <person name="Muchero W."/>
        </authorList>
    </citation>
    <scope>NUCLEOTIDE SEQUENCE [LARGE SCALE GENOMIC DNA]</scope>
    <source>
        <tissue evidence="26">Shoot tip</tissue>
    </source>
</reference>
<comment type="cofactor">
    <cofactor evidence="1">
        <name>Mn(2+)</name>
        <dbReference type="ChEBI" id="CHEBI:29035"/>
    </cofactor>
</comment>
<evidence type="ECO:0000259" key="25">
    <source>
        <dbReference type="PROSITE" id="PS50800"/>
    </source>
</evidence>
<evidence type="ECO:0000256" key="7">
    <source>
        <dbReference type="ARBA" id="ARBA00017659"/>
    </source>
</evidence>
<dbReference type="GO" id="GO:0006488">
    <property type="term" value="P:dolichol-linked oligosaccharide biosynthetic process"/>
    <property type="evidence" value="ECO:0007669"/>
    <property type="project" value="InterPro"/>
</dbReference>
<dbReference type="Proteomes" id="UP001162972">
    <property type="component" value="Chromosome 16"/>
</dbReference>
<feature type="site" description="Important for catalytic activity" evidence="23">
    <location>
        <position position="500"/>
    </location>
</feature>
<comment type="function">
    <text evidence="19">UDP-N-acetylglucosamine--dolichyl-phosphate N-acetylglucosaminephosphotransferase that operates in the biosynthetic pathway of dolichol-linked oligosaccharides, the glycan precursors employed in protein asparagine (N)-glycosylation. The assembly of dolichol-linked oligosaccharides begins on the cytosolic side of the endoplasmic reticulum membrane and finishes in its lumen. The sequential addition of sugars to dolichol pyrophosphate produces dolichol-linked oligosaccharides containing fourteen sugars, including two GlcNAcs, nine mannoses and three glucoses. Once assembled, the oligosaccharide is transferred from the lipid to nascent proteins by oligosaccharyltransferases. Catalyzes the initial step of dolichol-linked oligosaccharide biosynthesis, transfering GlcNAc-1-P from cytosolic UDP-GlcNAc onto the carrier lipid dolichyl phosphate (P-dolichol), yielding GlcNAc-P-P-dolichol embedded in the cytoplasmic leaflet of the endoplasmic reticulum membrane.</text>
</comment>
<comment type="similarity">
    <text evidence="4">Belongs to the DNA repair enzymes AP/ExoA family.</text>
</comment>
<feature type="active site" description="Proton acceptor" evidence="21">
    <location>
        <position position="526"/>
    </location>
</feature>
<dbReference type="InterPro" id="IPR033895">
    <property type="entry name" value="GPT"/>
</dbReference>
<dbReference type="AlphaFoldDB" id="A0AAD6KN78"/>
<feature type="binding site" evidence="22">
    <location>
        <position position="281"/>
    </location>
    <ligand>
        <name>Mg(2+)</name>
        <dbReference type="ChEBI" id="CHEBI:18420"/>
        <label>1</label>
    </ligand>
</feature>
<dbReference type="GO" id="GO:0006281">
    <property type="term" value="P:DNA repair"/>
    <property type="evidence" value="ECO:0007669"/>
    <property type="project" value="InterPro"/>
</dbReference>
<feature type="domain" description="SAP" evidence="25">
    <location>
        <begin position="101"/>
        <end position="135"/>
    </location>
</feature>
<dbReference type="FunFam" id="3.60.10.10:FF:000041">
    <property type="entry name" value="DNA-(apurinic or apyrimidinic site) lyase"/>
    <property type="match status" value="1"/>
</dbReference>
<feature type="binding site" evidence="22">
    <location>
        <position position="526"/>
    </location>
    <ligand>
        <name>Mg(2+)</name>
        <dbReference type="ChEBI" id="CHEBI:18420"/>
        <label>1</label>
    </ligand>
</feature>
<gene>
    <name evidence="26" type="ORF">OIU84_026505</name>
</gene>
<dbReference type="Gene3D" id="1.10.720.30">
    <property type="entry name" value="SAP domain"/>
    <property type="match status" value="1"/>
</dbReference>
<dbReference type="PROSITE" id="PS00726">
    <property type="entry name" value="AP_NUCLEASE_F1_1"/>
    <property type="match status" value="1"/>
</dbReference>
<feature type="transmembrane region" description="Helical" evidence="24">
    <location>
        <begin position="729"/>
        <end position="749"/>
    </location>
</feature>
<comment type="similarity">
    <text evidence="5">Belongs to the glycosyltransferase 4 family.</text>
</comment>
<dbReference type="SUPFAM" id="SSF68906">
    <property type="entry name" value="SAP domain"/>
    <property type="match status" value="1"/>
</dbReference>
<dbReference type="NCBIfam" id="TIGR00633">
    <property type="entry name" value="xth"/>
    <property type="match status" value="1"/>
</dbReference>
<evidence type="ECO:0000256" key="1">
    <source>
        <dbReference type="ARBA" id="ARBA00001936"/>
    </source>
</evidence>
<evidence type="ECO:0000256" key="19">
    <source>
        <dbReference type="ARBA" id="ARBA00044717"/>
    </source>
</evidence>
<feature type="transmembrane region" description="Helical" evidence="24">
    <location>
        <begin position="662"/>
        <end position="685"/>
    </location>
</feature>
<dbReference type="PROSITE" id="PS00727">
    <property type="entry name" value="AP_NUCLEASE_F1_2"/>
    <property type="match status" value="1"/>
</dbReference>
<dbReference type="CDD" id="cd09087">
    <property type="entry name" value="Ape1-like_AP-endo"/>
    <property type="match status" value="1"/>
</dbReference>
<evidence type="ECO:0000256" key="14">
    <source>
        <dbReference type="ARBA" id="ARBA00022842"/>
    </source>
</evidence>
<evidence type="ECO:0000256" key="20">
    <source>
        <dbReference type="ARBA" id="ARBA00045078"/>
    </source>
</evidence>
<evidence type="ECO:0000256" key="15">
    <source>
        <dbReference type="ARBA" id="ARBA00022989"/>
    </source>
</evidence>
<evidence type="ECO:0000256" key="4">
    <source>
        <dbReference type="ARBA" id="ARBA00007092"/>
    </source>
</evidence>
<comment type="subcellular location">
    <subcellularLocation>
        <location evidence="2">Endoplasmic reticulum membrane</location>
        <topology evidence="2">Multi-pass membrane protein</topology>
    </subcellularLocation>
</comment>
<protein>
    <recommendedName>
        <fullName evidence="7">UDP-N-acetylglucosamine--dolichyl-phosphate N-acetylglucosaminephosphotransferase</fullName>
        <ecNumber evidence="6">2.7.8.15</ecNumber>
    </recommendedName>
    <alternativeName>
        <fullName evidence="17">GlcNAc-1-P transferase</fullName>
    </alternativeName>
    <alternativeName>
        <fullName evidence="18">N-acetylglucosamine-1-phosphate transferase</fullName>
    </alternativeName>
</protein>
<feature type="site" description="Transition state stabilizer" evidence="23">
    <location>
        <position position="430"/>
    </location>
</feature>
<keyword evidence="15 24" id="KW-1133">Transmembrane helix</keyword>
<feature type="transmembrane region" description="Helical" evidence="24">
    <location>
        <begin position="634"/>
        <end position="650"/>
    </location>
</feature>
<dbReference type="CDD" id="cd06855">
    <property type="entry name" value="GT_GPT_euk"/>
    <property type="match status" value="1"/>
</dbReference>
<evidence type="ECO:0000256" key="13">
    <source>
        <dbReference type="ARBA" id="ARBA00022824"/>
    </source>
</evidence>
<keyword evidence="16 24" id="KW-0472">Membrane</keyword>
<dbReference type="GO" id="GO:0016787">
    <property type="term" value="F:hydrolase activity"/>
    <property type="evidence" value="ECO:0007669"/>
    <property type="project" value="UniProtKB-KW"/>
</dbReference>
<feature type="active site" description="Proton donor/acceptor" evidence="21">
    <location>
        <position position="428"/>
    </location>
</feature>
<feature type="transmembrane region" description="Helical" evidence="24">
    <location>
        <begin position="705"/>
        <end position="722"/>
    </location>
</feature>
<evidence type="ECO:0000256" key="3">
    <source>
        <dbReference type="ARBA" id="ARBA00004922"/>
    </source>
</evidence>
<dbReference type="InterPro" id="IPR003034">
    <property type="entry name" value="SAP_dom"/>
</dbReference>
<keyword evidence="11 22" id="KW-0479">Metal-binding</keyword>
<dbReference type="SMART" id="SM00513">
    <property type="entry name" value="SAP"/>
    <property type="match status" value="1"/>
</dbReference>
<feature type="transmembrane region" description="Helical" evidence="24">
    <location>
        <begin position="561"/>
        <end position="579"/>
    </location>
</feature>
<keyword evidence="8" id="KW-0328">Glycosyltransferase</keyword>
<dbReference type="InterPro" id="IPR020847">
    <property type="entry name" value="AP_endonuclease_F1_BS"/>
</dbReference>
<feature type="transmembrane region" description="Helical" evidence="24">
    <location>
        <begin position="791"/>
        <end position="809"/>
    </location>
</feature>
<evidence type="ECO:0000256" key="12">
    <source>
        <dbReference type="ARBA" id="ARBA00022801"/>
    </source>
</evidence>
<comment type="pathway">
    <text evidence="3">Protein modification; protein glycosylation.</text>
</comment>
<evidence type="ECO:0000256" key="17">
    <source>
        <dbReference type="ARBA" id="ARBA00029567"/>
    </source>
</evidence>
<evidence type="ECO:0000256" key="22">
    <source>
        <dbReference type="PIRSR" id="PIRSR604808-2"/>
    </source>
</evidence>
<keyword evidence="9" id="KW-0808">Transferase</keyword>
<keyword evidence="22" id="KW-0464">Manganese</keyword>
<dbReference type="SUPFAM" id="SSF56219">
    <property type="entry name" value="DNase I-like"/>
    <property type="match status" value="1"/>
</dbReference>
<dbReference type="EC" id="2.7.8.15" evidence="6"/>
<dbReference type="PROSITE" id="PS00728">
    <property type="entry name" value="AP_NUCLEASE_F1_3"/>
    <property type="match status" value="1"/>
</dbReference>
<dbReference type="GO" id="GO:0016757">
    <property type="term" value="F:glycosyltransferase activity"/>
    <property type="evidence" value="ECO:0007669"/>
    <property type="project" value="UniProtKB-KW"/>
</dbReference>
<dbReference type="GO" id="GO:0003677">
    <property type="term" value="F:DNA binding"/>
    <property type="evidence" value="ECO:0007669"/>
    <property type="project" value="InterPro"/>
</dbReference>
<organism evidence="26 27">
    <name type="scientific">Salix udensis</name>
    <dbReference type="NCBI Taxonomy" id="889485"/>
    <lineage>
        <taxon>Eukaryota</taxon>
        <taxon>Viridiplantae</taxon>
        <taxon>Streptophyta</taxon>
        <taxon>Embryophyta</taxon>
        <taxon>Tracheophyta</taxon>
        <taxon>Spermatophyta</taxon>
        <taxon>Magnoliopsida</taxon>
        <taxon>eudicotyledons</taxon>
        <taxon>Gunneridae</taxon>
        <taxon>Pentapetalae</taxon>
        <taxon>rosids</taxon>
        <taxon>fabids</taxon>
        <taxon>Malpighiales</taxon>
        <taxon>Salicaceae</taxon>
        <taxon>Saliceae</taxon>
        <taxon>Salix</taxon>
    </lineage>
</organism>
<dbReference type="Gene3D" id="3.60.10.10">
    <property type="entry name" value="Endonuclease/exonuclease/phosphatase"/>
    <property type="match status" value="1"/>
</dbReference>
<keyword evidence="12" id="KW-0378">Hydrolase</keyword>
<name>A0AAD6KN78_9ROSI</name>
<keyword evidence="27" id="KW-1185">Reference proteome</keyword>
<evidence type="ECO:0000313" key="26">
    <source>
        <dbReference type="EMBL" id="KAJ6425940.1"/>
    </source>
</evidence>
<evidence type="ECO:0000256" key="2">
    <source>
        <dbReference type="ARBA" id="ARBA00004477"/>
    </source>
</evidence>
<dbReference type="GO" id="GO:0005789">
    <property type="term" value="C:endoplasmic reticulum membrane"/>
    <property type="evidence" value="ECO:0007669"/>
    <property type="project" value="UniProtKB-SubCell"/>
</dbReference>
<comment type="catalytic activity">
    <reaction evidence="20">
        <text>a di-trans,poly-cis-dolichyl phosphate + UDP-N-acetyl-alpha-D-glucosamine = an N-acetyl-alpha-D-glucosaminyl-diphospho-di-trans,poly-cis-dolichol + UMP</text>
        <dbReference type="Rhea" id="RHEA:13289"/>
        <dbReference type="Rhea" id="RHEA-COMP:19498"/>
        <dbReference type="Rhea" id="RHEA-COMP:19507"/>
        <dbReference type="ChEBI" id="CHEBI:57683"/>
        <dbReference type="ChEBI" id="CHEBI:57705"/>
        <dbReference type="ChEBI" id="CHEBI:57865"/>
        <dbReference type="ChEBI" id="CHEBI:58427"/>
        <dbReference type="EC" id="2.7.8.15"/>
    </reaction>
    <physiologicalReaction direction="left-to-right" evidence="20">
        <dbReference type="Rhea" id="RHEA:13290"/>
    </physiologicalReaction>
</comment>
<dbReference type="InterPro" id="IPR036691">
    <property type="entry name" value="Endo/exonu/phosph_ase_sf"/>
</dbReference>
<evidence type="ECO:0000256" key="21">
    <source>
        <dbReference type="PIRSR" id="PIRSR604808-1"/>
    </source>
</evidence>
<dbReference type="GO" id="GO:0004519">
    <property type="term" value="F:endonuclease activity"/>
    <property type="evidence" value="ECO:0007669"/>
    <property type="project" value="InterPro"/>
</dbReference>
<dbReference type="GO" id="GO:0046872">
    <property type="term" value="F:metal ion binding"/>
    <property type="evidence" value="ECO:0007669"/>
    <property type="project" value="UniProtKB-KW"/>
</dbReference>
<feature type="transmembrane region" description="Helical" evidence="24">
    <location>
        <begin position="600"/>
        <end position="622"/>
    </location>
</feature>
<feature type="transmembrane region" description="Helical" evidence="24">
    <location>
        <begin position="761"/>
        <end position="779"/>
    </location>
</feature>
<evidence type="ECO:0000313" key="27">
    <source>
        <dbReference type="Proteomes" id="UP001162972"/>
    </source>
</evidence>
<evidence type="ECO:0000256" key="16">
    <source>
        <dbReference type="ARBA" id="ARBA00023136"/>
    </source>
</evidence>
<dbReference type="GO" id="GO:0003975">
    <property type="term" value="F:UDP-N-acetylglucosamine-dolichyl-phosphate N-acetylglucosaminephosphotransferase activity"/>
    <property type="evidence" value="ECO:0007669"/>
    <property type="project" value="UniProtKB-EC"/>
</dbReference>
<comment type="caution">
    <text evidence="26">The sequence shown here is derived from an EMBL/GenBank/DDBJ whole genome shotgun (WGS) entry which is preliminary data.</text>
</comment>
<feature type="site" description="Interaction with DNA substrate" evidence="23">
    <location>
        <position position="526"/>
    </location>
</feature>
<evidence type="ECO:0000256" key="9">
    <source>
        <dbReference type="ARBA" id="ARBA00022679"/>
    </source>
</evidence>
<feature type="transmembrane region" description="Helical" evidence="24">
    <location>
        <begin position="815"/>
        <end position="834"/>
    </location>
</feature>
<feature type="binding site" evidence="22">
    <location>
        <position position="312"/>
    </location>
    <ligand>
        <name>Mg(2+)</name>
        <dbReference type="ChEBI" id="CHEBI:18420"/>
        <label>1</label>
    </ligand>
</feature>
<evidence type="ECO:0000256" key="10">
    <source>
        <dbReference type="ARBA" id="ARBA00022692"/>
    </source>
</evidence>
<evidence type="ECO:0000256" key="18">
    <source>
        <dbReference type="ARBA" id="ARBA00033238"/>
    </source>
</evidence>
<accession>A0AAD6KN78</accession>
<dbReference type="Pfam" id="PF03372">
    <property type="entry name" value="Exo_endo_phos"/>
    <property type="match status" value="1"/>
</dbReference>
<dbReference type="PROSITE" id="PS51435">
    <property type="entry name" value="AP_NUCLEASE_F1_4"/>
    <property type="match status" value="1"/>
</dbReference>
<dbReference type="EMBL" id="JAPFFJ010000006">
    <property type="protein sequence ID" value="KAJ6425940.1"/>
    <property type="molecule type" value="Genomic_DNA"/>
</dbReference>
<evidence type="ECO:0000256" key="8">
    <source>
        <dbReference type="ARBA" id="ARBA00022676"/>
    </source>
</evidence>
<sequence length="901" mass="100540">MNLQALQIGVKSFINLSSFAARPRSLKIGQLGSLRLRVMSSKRGVSSSTKSAAAASIVDDKKDNKLNGMSGDCREDVLIEESCWKVQSVEFQSIKDDPAKIEAMTVQELRATLRKFGVPTKGRKGDLVFALKHFMGKKKDGENSQELEEHVSINSLKNISLQKNTKRTSDESCIVSINTVSEVSGFKKSKRRMKQSPVEDEIVNVDTEIATTKRKLSNTEIATTKRKLSIKTDDLITLPQAEPWTVLAHKKPQKGWIPYNPRTIRPAPLTDGNSVKLMSWNVNGLRALLKLEGFSALELAQRENFDVLCLQETKLQDKDVDSVKQCLIDGYENSFWTCSNAKLGYSGTAIISRIKPLSVCYGLGIPDHDSEGRVVTAEFDSFYLVNTYVPNAGDGLKRLSYRITQWDPSLSNYMKELEKSKPVILTGDLNCAHQEIDIYNPAGNKRSAGFTEEERQSFGSNFLSKGFVDTFRKQHPNAVGYTYWGYRHGGRKTNRGWRLDYFLVSESIADAVHDSYIVPDVNGSDHCPIGLVLKESDWLILGKQLPNRASEVLKLESIESLVGFFLTVKMIPVASKYVLRRNLFGYDINKKGTPQGTVKVPESLGIVVAVVFMVLTIVFQFFTFAPDSNWLVEYNAALASICFMTLLGFIDDVLDVPWRVKLVLPSIAALPLLMAYAGHTTIIIPKPLIPYVGLKVLDLGFIYKIYMWFLAIFCTNCINIHAGLNGLEVGQTVVIASAILIHNVMQIGASSDPEYQQAHAFSVYLVQPLLATSMALLSYNWYPSSVFVGDTYTYFAGMTMAVVGILGHFSETLLIFFLAQVLNFLLSVPQLFGFRHCPRHRLPRFDPQTGLLTGTDDGTLVNLYLRMFGRKSENSLCVHLLLVQHHWPQAGVPSHSKMDAD</sequence>
<dbReference type="PROSITE" id="PS50800">
    <property type="entry name" value="SAP"/>
    <property type="match status" value="1"/>
</dbReference>
<dbReference type="PANTHER" id="PTHR10571">
    <property type="entry name" value="UDP-N-ACETYLGLUCOSAMINE--DOLICHYL-PHOSPHATE N-ACETYLGLUCOSAMINEPHOSPHOTRANSFERASE"/>
    <property type="match status" value="1"/>
</dbReference>
<evidence type="ECO:0000256" key="23">
    <source>
        <dbReference type="PIRSR" id="PIRSR604808-3"/>
    </source>
</evidence>
<feature type="binding site" evidence="22">
    <location>
        <position position="430"/>
    </location>
    <ligand>
        <name>Mg(2+)</name>
        <dbReference type="ChEBI" id="CHEBI:18420"/>
        <label>1</label>
    </ligand>
</feature>
<keyword evidence="13" id="KW-0256">Endoplasmic reticulum</keyword>
<dbReference type="Pfam" id="PF00953">
    <property type="entry name" value="Glycos_transf_4"/>
    <property type="match status" value="1"/>
</dbReference>
<dbReference type="InterPro" id="IPR020848">
    <property type="entry name" value="AP_endonuclease_F1_CS"/>
</dbReference>
<evidence type="ECO:0000256" key="5">
    <source>
        <dbReference type="ARBA" id="ARBA00009317"/>
    </source>
</evidence>
<feature type="active site" evidence="21">
    <location>
        <position position="388"/>
    </location>
</feature>
<dbReference type="PANTHER" id="PTHR10571:SF0">
    <property type="entry name" value="UDP-N-ACETYLGLUCOSAMINE--DOLICHYL-PHOSPHATE N-ACETYLGLUCOSAMINEPHOSPHOTRANSFERASE"/>
    <property type="match status" value="1"/>
</dbReference>
<feature type="binding site" evidence="22">
    <location>
        <position position="525"/>
    </location>
    <ligand>
        <name>Mg(2+)</name>
        <dbReference type="ChEBI" id="CHEBI:18420"/>
        <label>1</label>
    </ligand>
</feature>
<dbReference type="InterPro" id="IPR005135">
    <property type="entry name" value="Endo/exonuclease/phosphatase"/>
</dbReference>